<dbReference type="EMBL" id="JBBPFD010000008">
    <property type="protein sequence ID" value="KAK7916503.1"/>
    <property type="molecule type" value="Genomic_DNA"/>
</dbReference>
<dbReference type="PANTHER" id="PTHR11431">
    <property type="entry name" value="FERRITIN"/>
    <property type="match status" value="1"/>
</dbReference>
<organism evidence="7 8">
    <name type="scientific">Mugilogobius chulae</name>
    <name type="common">yellowstripe goby</name>
    <dbReference type="NCBI Taxonomy" id="88201"/>
    <lineage>
        <taxon>Eukaryota</taxon>
        <taxon>Metazoa</taxon>
        <taxon>Chordata</taxon>
        <taxon>Craniata</taxon>
        <taxon>Vertebrata</taxon>
        <taxon>Euteleostomi</taxon>
        <taxon>Actinopterygii</taxon>
        <taxon>Neopterygii</taxon>
        <taxon>Teleostei</taxon>
        <taxon>Neoteleostei</taxon>
        <taxon>Acanthomorphata</taxon>
        <taxon>Gobiaria</taxon>
        <taxon>Gobiiformes</taxon>
        <taxon>Gobioidei</taxon>
        <taxon>Gobiidae</taxon>
        <taxon>Gobionellinae</taxon>
        <taxon>Mugilogobius</taxon>
    </lineage>
</organism>
<evidence type="ECO:0000256" key="1">
    <source>
        <dbReference type="ARBA" id="ARBA00007513"/>
    </source>
</evidence>
<comment type="caution">
    <text evidence="7">The sequence shown here is derived from an EMBL/GenBank/DDBJ whole genome shotgun (WGS) entry which is preliminary data.</text>
</comment>
<evidence type="ECO:0000256" key="4">
    <source>
        <dbReference type="ARBA" id="ARBA00023004"/>
    </source>
</evidence>
<dbReference type="PROSITE" id="PS50905">
    <property type="entry name" value="FERRITIN_LIKE"/>
    <property type="match status" value="1"/>
</dbReference>
<evidence type="ECO:0000313" key="8">
    <source>
        <dbReference type="Proteomes" id="UP001460270"/>
    </source>
</evidence>
<keyword evidence="3 5" id="KW-0479">Metal-binding</keyword>
<gene>
    <name evidence="7" type="ORF">WMY93_012264</name>
</gene>
<reference evidence="8" key="1">
    <citation type="submission" date="2024-04" db="EMBL/GenBank/DDBJ databases">
        <title>Salinicola lusitanus LLJ914,a marine bacterium isolated from the Okinawa Trough.</title>
        <authorList>
            <person name="Li J."/>
        </authorList>
    </citation>
    <scope>NUCLEOTIDE SEQUENCE [LARGE SCALE GENOMIC DNA]</scope>
</reference>
<dbReference type="InterPro" id="IPR009078">
    <property type="entry name" value="Ferritin-like_SF"/>
</dbReference>
<dbReference type="GO" id="GO:0008198">
    <property type="term" value="F:ferrous iron binding"/>
    <property type="evidence" value="ECO:0007669"/>
    <property type="project" value="TreeGrafter"/>
</dbReference>
<comment type="function">
    <text evidence="5">Stores iron in a soluble, non-toxic, readily available form. Important for iron homeostasis. Iron is taken up in the ferrous form and deposited as ferric hydroxides after oxidation.</text>
</comment>
<dbReference type="Proteomes" id="UP001460270">
    <property type="component" value="Unassembled WGS sequence"/>
</dbReference>
<dbReference type="InterPro" id="IPR012347">
    <property type="entry name" value="Ferritin-like"/>
</dbReference>
<dbReference type="PANTHER" id="PTHR11431:SF23">
    <property type="entry name" value="FERRITIN"/>
    <property type="match status" value="1"/>
</dbReference>
<dbReference type="Pfam" id="PF00210">
    <property type="entry name" value="Ferritin"/>
    <property type="match status" value="1"/>
</dbReference>
<dbReference type="GO" id="GO:0006879">
    <property type="term" value="P:intracellular iron ion homeostasis"/>
    <property type="evidence" value="ECO:0007669"/>
    <property type="project" value="UniProtKB-KW"/>
</dbReference>
<dbReference type="InterPro" id="IPR008331">
    <property type="entry name" value="Ferritin_DPS_dom"/>
</dbReference>
<proteinExistence type="inferred from homology"/>
<feature type="domain" description="Ferritin-like diiron" evidence="6">
    <location>
        <begin position="27"/>
        <end position="176"/>
    </location>
</feature>
<keyword evidence="8" id="KW-1185">Reference proteome</keyword>
<sequence>MAEPEEKRFKSILPRCTSHRSSISRCVTLQAAVEEALCGVSSLLFHGVYKLQALASAFELDDCSLPRLALFFCHTAQKQQEEAQELLRYLSQRGGTYCSRDIQRSGCEAVCAVLPALDLLLLQLKEEVEVLVELRHMSQDSGDPQTCSMIQSHLLNPRLERLKQLGDLRSSAQRLGCTTDTTGGFGEYLFNELQERLKG</sequence>
<keyword evidence="4 5" id="KW-0408">Iron</keyword>
<evidence type="ECO:0000259" key="6">
    <source>
        <dbReference type="PROSITE" id="PS50905"/>
    </source>
</evidence>
<evidence type="ECO:0000313" key="7">
    <source>
        <dbReference type="EMBL" id="KAK7916503.1"/>
    </source>
</evidence>
<accession>A0AAW0PB16</accession>
<evidence type="ECO:0000256" key="3">
    <source>
        <dbReference type="ARBA" id="ARBA00022723"/>
    </source>
</evidence>
<dbReference type="InterPro" id="IPR009040">
    <property type="entry name" value="Ferritin-like_diiron"/>
</dbReference>
<dbReference type="AlphaFoldDB" id="A0AAW0PB16"/>
<dbReference type="SUPFAM" id="SSF47240">
    <property type="entry name" value="Ferritin-like"/>
    <property type="match status" value="1"/>
</dbReference>
<dbReference type="GO" id="GO:0005737">
    <property type="term" value="C:cytoplasm"/>
    <property type="evidence" value="ECO:0007669"/>
    <property type="project" value="TreeGrafter"/>
</dbReference>
<name>A0AAW0PB16_9GOBI</name>
<dbReference type="Gene3D" id="1.20.1260.10">
    <property type="match status" value="1"/>
</dbReference>
<evidence type="ECO:0000256" key="5">
    <source>
        <dbReference type="RuleBase" id="RU361145"/>
    </source>
</evidence>
<protein>
    <recommendedName>
        <fullName evidence="5">Ferritin</fullName>
    </recommendedName>
</protein>
<comment type="similarity">
    <text evidence="1 5">Belongs to the ferritin family.</text>
</comment>
<dbReference type="InterPro" id="IPR001519">
    <property type="entry name" value="Ferritin"/>
</dbReference>
<evidence type="ECO:0000256" key="2">
    <source>
        <dbReference type="ARBA" id="ARBA00022434"/>
    </source>
</evidence>
<dbReference type="GO" id="GO:0006826">
    <property type="term" value="P:iron ion transport"/>
    <property type="evidence" value="ECO:0007669"/>
    <property type="project" value="InterPro"/>
</dbReference>
<keyword evidence="2 5" id="KW-0409">Iron storage</keyword>
<dbReference type="GO" id="GO:0008199">
    <property type="term" value="F:ferric iron binding"/>
    <property type="evidence" value="ECO:0007669"/>
    <property type="project" value="InterPro"/>
</dbReference>